<evidence type="ECO:0000256" key="4">
    <source>
        <dbReference type="ARBA" id="ARBA00022771"/>
    </source>
</evidence>
<dbReference type="FunCoup" id="A0A453Z104">
    <property type="interactions" value="27"/>
</dbReference>
<accession>A0A453Z104</accession>
<dbReference type="VEuPathDB" id="VectorBase:AGAMI1_011376"/>
<protein>
    <submittedName>
        <fullName evidence="8">Uncharacterized protein</fullName>
    </submittedName>
</protein>
<dbReference type="GO" id="GO:0000981">
    <property type="term" value="F:DNA-binding transcription factor activity, RNA polymerase II-specific"/>
    <property type="evidence" value="ECO:0000318"/>
    <property type="project" value="GO_Central"/>
</dbReference>
<dbReference type="PROSITE" id="PS51915">
    <property type="entry name" value="ZAD"/>
    <property type="match status" value="1"/>
</dbReference>
<keyword evidence="6" id="KW-0539">Nucleus</keyword>
<feature type="compositionally biased region" description="Basic residues" evidence="7">
    <location>
        <begin position="225"/>
        <end position="234"/>
    </location>
</feature>
<dbReference type="SUPFAM" id="SSF57716">
    <property type="entry name" value="Glucocorticoid receptor-like (DNA-binding domain)"/>
    <property type="match status" value="1"/>
</dbReference>
<evidence type="ECO:0000256" key="6">
    <source>
        <dbReference type="ARBA" id="ARBA00023242"/>
    </source>
</evidence>
<evidence type="ECO:0000256" key="1">
    <source>
        <dbReference type="ARBA" id="ARBA00004123"/>
    </source>
</evidence>
<reference evidence="8 9" key="1">
    <citation type="journal article" date="2002" name="Science">
        <title>The genome sequence of the malaria mosquito Anopheles gambiae.</title>
        <authorList>
            <person name="Holt R.A."/>
            <person name="Subramanian G.M."/>
            <person name="Halpern A."/>
            <person name="Sutton G.G."/>
            <person name="Charlab R."/>
            <person name="Nusskern D.R."/>
            <person name="Wincker P."/>
            <person name="Clark A.G."/>
            <person name="Ribeiro J.M."/>
            <person name="Wides R."/>
            <person name="Salzberg S.L."/>
            <person name="Loftus B."/>
            <person name="Yandell M."/>
            <person name="Majoros W.H."/>
            <person name="Rusch D.B."/>
            <person name="Lai Z."/>
            <person name="Kraft C.L."/>
            <person name="Abril J.F."/>
            <person name="Anthouard V."/>
            <person name="Arensburger P."/>
            <person name="Atkinson P.W."/>
            <person name="Baden H."/>
            <person name="de Berardinis V."/>
            <person name="Baldwin D."/>
            <person name="Benes V."/>
            <person name="Biedler J."/>
            <person name="Blass C."/>
            <person name="Bolanos R."/>
            <person name="Boscus D."/>
            <person name="Barnstead M."/>
            <person name="Cai S."/>
            <person name="Center A."/>
            <person name="Chaturverdi K."/>
            <person name="Christophides G.K."/>
            <person name="Chrystal M.A."/>
            <person name="Clamp M."/>
            <person name="Cravchik A."/>
            <person name="Curwen V."/>
            <person name="Dana A."/>
            <person name="Delcher A."/>
            <person name="Dew I."/>
            <person name="Evans C.A."/>
            <person name="Flanigan M."/>
            <person name="Grundschober-Freimoser A."/>
            <person name="Friedli L."/>
            <person name="Gu Z."/>
            <person name="Guan P."/>
            <person name="Guigo R."/>
            <person name="Hillenmeyer M.E."/>
            <person name="Hladun S.L."/>
            <person name="Hogan J.R."/>
            <person name="Hong Y.S."/>
            <person name="Hoover J."/>
            <person name="Jaillon O."/>
            <person name="Ke Z."/>
            <person name="Kodira C."/>
            <person name="Kokoza E."/>
            <person name="Koutsos A."/>
            <person name="Letunic I."/>
            <person name="Levitsky A."/>
            <person name="Liang Y."/>
            <person name="Lin J.J."/>
            <person name="Lobo N.F."/>
            <person name="Lopez J.R."/>
            <person name="Malek J.A."/>
            <person name="McIntosh T.C."/>
            <person name="Meister S."/>
            <person name="Miller J."/>
            <person name="Mobarry C."/>
            <person name="Mongin E."/>
            <person name="Murphy S.D."/>
            <person name="O'Brochta D.A."/>
            <person name="Pfannkoch C."/>
            <person name="Qi R."/>
            <person name="Regier M.A."/>
            <person name="Remington K."/>
            <person name="Shao H."/>
            <person name="Sharakhova M.V."/>
            <person name="Sitter C.D."/>
            <person name="Shetty J."/>
            <person name="Smith T.J."/>
            <person name="Strong R."/>
            <person name="Sun J."/>
            <person name="Thomasova D."/>
            <person name="Ton L.Q."/>
            <person name="Topalis P."/>
            <person name="Tu Z."/>
            <person name="Unger M.F."/>
            <person name="Walenz B."/>
            <person name="Wang A."/>
            <person name="Wang J."/>
            <person name="Wang M."/>
            <person name="Wang X."/>
            <person name="Woodford K.J."/>
            <person name="Wortman J.R."/>
            <person name="Wu M."/>
            <person name="Yao A."/>
            <person name="Zdobnov E.M."/>
            <person name="Zhang H."/>
            <person name="Zhao Q."/>
            <person name="Zhao S."/>
            <person name="Zhu S.C."/>
            <person name="Zhimulev I."/>
            <person name="Coluzzi M."/>
            <person name="della Torre A."/>
            <person name="Roth C.W."/>
            <person name="Louis C."/>
            <person name="Kalush F."/>
            <person name="Mural R.J."/>
            <person name="Myers E.W."/>
            <person name="Adams M.D."/>
            <person name="Smith H.O."/>
            <person name="Broder S."/>
            <person name="Gardner M.J."/>
            <person name="Fraser C.M."/>
            <person name="Birney E."/>
            <person name="Bork P."/>
            <person name="Brey P.T."/>
            <person name="Venter J.C."/>
            <person name="Weissenbach J."/>
            <person name="Kafatos F.C."/>
            <person name="Collins F.H."/>
            <person name="Hoffman S.L."/>
        </authorList>
    </citation>
    <scope>NUCLEOTIDE SEQUENCE [LARGE SCALE GENOMIC DNA]</scope>
    <source>
        <strain evidence="8 9">PEST</strain>
    </source>
</reference>
<proteinExistence type="predicted"/>
<dbReference type="EMBL" id="AAAB01008966">
    <property type="status" value="NOT_ANNOTATED_CDS"/>
    <property type="molecule type" value="Genomic_DNA"/>
</dbReference>
<keyword evidence="9" id="KW-1185">Reference proteome</keyword>
<dbReference type="SMART" id="SM00355">
    <property type="entry name" value="ZnF_C2H2"/>
    <property type="match status" value="7"/>
</dbReference>
<sequence>MQSCQNPNFDKQKYCWLFTNVYKQTNVCRPRVEMASFVRVIDKICRLCLSENEAILLPTSQVIDSTLTVDDIERCTGVRVEEENVSYVICEPCHNKLQKFTAYRYFCLSNDERFRELFSALCASERDSEAKPPSAMSEHSYFRMDDDSEYVISYAKPSDDGYEEAIEAFGLEEHLEPEEHVEILEPTEQQHSDEGLDWWSATTPPSPSEAEPFTEELEEIEPPVKPKKPRKPYVRRATIGKEQDSSVKKPRVYKKRPNRNKLPKKLCTVCGKFVAHLNHHLLSHTKERRFPCTYCPRAFSRSSLLKVHVETVHLKKTAKSCELCDRSFSYKSSYTIHMRAAHDIGEWYECKLCDLKFRHPGGLRGHNNRKHNVASNCECTICGMIFQDNIGLKKHGRVHSNEQPFACRYCPKRFKSPNAHRAHELIHQGVVFTCEYCEKTYRYKSLLNMHVKKEHKKQVAKSERKKALANTQL</sequence>
<dbReference type="InParanoid" id="A0A453Z104"/>
<dbReference type="SUPFAM" id="SSF57667">
    <property type="entry name" value="beta-beta-alpha zinc fingers"/>
    <property type="match status" value="4"/>
</dbReference>
<dbReference type="VEuPathDB" id="VectorBase:AGAP029742"/>
<name>A0A453Z104_ANOGA</name>
<comment type="subcellular location">
    <subcellularLocation>
        <location evidence="1">Nucleus</location>
    </subcellularLocation>
</comment>
<dbReference type="InterPro" id="IPR036236">
    <property type="entry name" value="Znf_C2H2_sf"/>
</dbReference>
<dbReference type="GO" id="GO:0008270">
    <property type="term" value="F:zinc ion binding"/>
    <property type="evidence" value="ECO:0007669"/>
    <property type="project" value="UniProtKB-UniRule"/>
</dbReference>
<feature type="region of interest" description="Disordered" evidence="7">
    <location>
        <begin position="200"/>
        <end position="255"/>
    </location>
</feature>
<dbReference type="Pfam" id="PF07776">
    <property type="entry name" value="zf-AD"/>
    <property type="match status" value="1"/>
</dbReference>
<dbReference type="Gene3D" id="3.40.1800.20">
    <property type="match status" value="1"/>
</dbReference>
<dbReference type="GO" id="GO:0005634">
    <property type="term" value="C:nucleus"/>
    <property type="evidence" value="ECO:0000318"/>
    <property type="project" value="GO_Central"/>
</dbReference>
<dbReference type="SMART" id="SM00868">
    <property type="entry name" value="zf-AD"/>
    <property type="match status" value="1"/>
</dbReference>
<evidence type="ECO:0000256" key="5">
    <source>
        <dbReference type="ARBA" id="ARBA00022833"/>
    </source>
</evidence>
<dbReference type="EnsemblMetazoa" id="AGAP029742-RA">
    <property type="protein sequence ID" value="AGAP029742-PA"/>
    <property type="gene ID" value="AGAP029742"/>
</dbReference>
<dbReference type="Pfam" id="PF00096">
    <property type="entry name" value="zf-C2H2"/>
    <property type="match status" value="4"/>
</dbReference>
<keyword evidence="4" id="KW-0863">Zinc-finger</keyword>
<dbReference type="Gene3D" id="3.30.160.60">
    <property type="entry name" value="Classic Zinc Finger"/>
    <property type="match status" value="4"/>
</dbReference>
<dbReference type="PROSITE" id="PS00028">
    <property type="entry name" value="ZINC_FINGER_C2H2_1"/>
    <property type="match status" value="6"/>
</dbReference>
<evidence type="ECO:0000313" key="8">
    <source>
        <dbReference type="EnsemblMetazoa" id="AGAP029742-PA"/>
    </source>
</evidence>
<organism evidence="8 9">
    <name type="scientific">Anopheles gambiae</name>
    <name type="common">African malaria mosquito</name>
    <dbReference type="NCBI Taxonomy" id="7165"/>
    <lineage>
        <taxon>Eukaryota</taxon>
        <taxon>Metazoa</taxon>
        <taxon>Ecdysozoa</taxon>
        <taxon>Arthropoda</taxon>
        <taxon>Hexapoda</taxon>
        <taxon>Insecta</taxon>
        <taxon>Pterygota</taxon>
        <taxon>Neoptera</taxon>
        <taxon>Endopterygota</taxon>
        <taxon>Diptera</taxon>
        <taxon>Nematocera</taxon>
        <taxon>Culicoidea</taxon>
        <taxon>Culicidae</taxon>
        <taxon>Anophelinae</taxon>
        <taxon>Anopheles</taxon>
    </lineage>
</organism>
<feature type="compositionally biased region" description="Acidic residues" evidence="7">
    <location>
        <begin position="212"/>
        <end position="221"/>
    </location>
</feature>
<dbReference type="GO" id="GO:0006357">
    <property type="term" value="P:regulation of transcription by RNA polymerase II"/>
    <property type="evidence" value="ECO:0000318"/>
    <property type="project" value="GO_Central"/>
</dbReference>
<evidence type="ECO:0000256" key="3">
    <source>
        <dbReference type="ARBA" id="ARBA00022737"/>
    </source>
</evidence>
<keyword evidence="5" id="KW-0862">Zinc</keyword>
<dbReference type="PANTHER" id="PTHR24406">
    <property type="entry name" value="TRANSCRIPTIONAL REPRESSOR CTCFL-RELATED"/>
    <property type="match status" value="1"/>
</dbReference>
<dbReference type="PROSITE" id="PS50157">
    <property type="entry name" value="ZINC_FINGER_C2H2_2"/>
    <property type="match status" value="5"/>
</dbReference>
<dbReference type="InterPro" id="IPR012934">
    <property type="entry name" value="Znf_AD"/>
</dbReference>
<evidence type="ECO:0000256" key="2">
    <source>
        <dbReference type="ARBA" id="ARBA00022723"/>
    </source>
</evidence>
<dbReference type="GO" id="GO:0000977">
    <property type="term" value="F:RNA polymerase II transcription regulatory region sequence-specific DNA binding"/>
    <property type="evidence" value="ECO:0000318"/>
    <property type="project" value="GO_Central"/>
</dbReference>
<evidence type="ECO:0000313" key="9">
    <source>
        <dbReference type="Proteomes" id="UP000007062"/>
    </source>
</evidence>
<dbReference type="AlphaFoldDB" id="A0A453Z104"/>
<dbReference type="FunFam" id="3.30.160.60:FF:003760">
    <property type="entry name" value="AGAP012741-PA"/>
    <property type="match status" value="1"/>
</dbReference>
<dbReference type="Proteomes" id="UP000007062">
    <property type="component" value="Chromosome 3L"/>
</dbReference>
<reference evidence="8" key="3">
    <citation type="submission" date="2020-05" db="UniProtKB">
        <authorList>
            <consortium name="EnsemblMetazoa"/>
        </authorList>
    </citation>
    <scope>IDENTIFICATION</scope>
    <source>
        <strain evidence="8">PEST</strain>
    </source>
</reference>
<keyword evidence="2" id="KW-0479">Metal-binding</keyword>
<keyword evidence="3" id="KW-0677">Repeat</keyword>
<reference evidence="8 9" key="2">
    <citation type="journal article" date="2004" name="Trends Parasitol.">
        <title>The Anopheles gambiae genome: an update.</title>
        <authorList>
            <person name="Mongin E."/>
            <person name="Louis C."/>
            <person name="Holt R.A."/>
            <person name="Birney E."/>
            <person name="Collins F.H."/>
        </authorList>
    </citation>
    <scope>NUCLEOTIDE SEQUENCE [LARGE SCALE GENOMIC DNA]</scope>
    <source>
        <strain evidence="8 9">PEST</strain>
    </source>
</reference>
<dbReference type="InterPro" id="IPR013087">
    <property type="entry name" value="Znf_C2H2_type"/>
</dbReference>
<dbReference type="InterPro" id="IPR050888">
    <property type="entry name" value="ZnF_C2H2-type_TF"/>
</dbReference>
<evidence type="ECO:0000256" key="7">
    <source>
        <dbReference type="SAM" id="MobiDB-lite"/>
    </source>
</evidence>